<reference evidence="2 3" key="1">
    <citation type="submission" date="2020-03" db="EMBL/GenBank/DDBJ databases">
        <title>Propioniciclava sp. nov., isolated from Hydrophilus acuminatus.</title>
        <authorList>
            <person name="Hyun D.-W."/>
            <person name="Bae J.-W."/>
        </authorList>
    </citation>
    <scope>NUCLEOTIDE SEQUENCE [LARGE SCALE GENOMIC DNA]</scope>
    <source>
        <strain evidence="2 3">HDW11</strain>
    </source>
</reference>
<proteinExistence type="predicted"/>
<evidence type="ECO:0000256" key="1">
    <source>
        <dbReference type="SAM" id="Phobius"/>
    </source>
</evidence>
<dbReference type="EMBL" id="CP049865">
    <property type="protein sequence ID" value="QIK71815.1"/>
    <property type="molecule type" value="Genomic_DNA"/>
</dbReference>
<dbReference type="PANTHER" id="PTHR35007:SF4">
    <property type="entry name" value="CONSERVED TRANSMEMBRANE PROTEIN-RELATED"/>
    <property type="match status" value="1"/>
</dbReference>
<keyword evidence="3" id="KW-1185">Reference proteome</keyword>
<sequence>MAWLAALLAACAAWWCVPSGRAGLRRLPPTPARSGRARRRGTLAAAAPFAGGLLALALLAGPRGVALGVAASLLLGTVAHLALARARRRRASRRRVEVVHAGELMAGLLRVGRVTAVALVEASQDAPVLRLAAAEHTAGGEAAAALRRGAADPGCAGLADLADAWEIATRTGASLVDAVDAAARRLAEEGEVARVVDAELAAARLAGRTMCLLPLAGLLLAFALGGNPVAFLTGSPIGWLCLDVGVGLACAGVLWIDAVAVAAGGR</sequence>
<evidence type="ECO:0000313" key="2">
    <source>
        <dbReference type="EMBL" id="QIK71815.1"/>
    </source>
</evidence>
<keyword evidence="1" id="KW-1133">Transmembrane helix</keyword>
<dbReference type="RefSeq" id="WP_166232579.1">
    <property type="nucleotide sequence ID" value="NZ_CP049865.1"/>
</dbReference>
<name>A0A6G7Y4S2_9ACTN</name>
<feature type="transmembrane region" description="Helical" evidence="1">
    <location>
        <begin position="64"/>
        <end position="84"/>
    </location>
</feature>
<evidence type="ECO:0008006" key="4">
    <source>
        <dbReference type="Google" id="ProtNLM"/>
    </source>
</evidence>
<keyword evidence="1" id="KW-0812">Transmembrane</keyword>
<dbReference type="Proteomes" id="UP000501058">
    <property type="component" value="Chromosome"/>
</dbReference>
<dbReference type="AlphaFoldDB" id="A0A6G7Y4S2"/>
<organism evidence="2 3">
    <name type="scientific">Propioniciclava coleopterorum</name>
    <dbReference type="NCBI Taxonomy" id="2714937"/>
    <lineage>
        <taxon>Bacteria</taxon>
        <taxon>Bacillati</taxon>
        <taxon>Actinomycetota</taxon>
        <taxon>Actinomycetes</taxon>
        <taxon>Propionibacteriales</taxon>
        <taxon>Propionibacteriaceae</taxon>
        <taxon>Propioniciclava</taxon>
    </lineage>
</organism>
<feature type="transmembrane region" description="Helical" evidence="1">
    <location>
        <begin position="211"/>
        <end position="231"/>
    </location>
</feature>
<accession>A0A6G7Y4S2</accession>
<gene>
    <name evidence="2" type="ORF">G7070_05400</name>
</gene>
<feature type="transmembrane region" description="Helical" evidence="1">
    <location>
        <begin position="237"/>
        <end position="263"/>
    </location>
</feature>
<keyword evidence="1" id="KW-0472">Membrane</keyword>
<protein>
    <recommendedName>
        <fullName evidence="4">Tight adherence protein B</fullName>
    </recommendedName>
</protein>
<dbReference type="KEGG" id="prv:G7070_05400"/>
<evidence type="ECO:0000313" key="3">
    <source>
        <dbReference type="Proteomes" id="UP000501058"/>
    </source>
</evidence>
<dbReference type="PANTHER" id="PTHR35007">
    <property type="entry name" value="INTEGRAL MEMBRANE PROTEIN-RELATED"/>
    <property type="match status" value="1"/>
</dbReference>